<proteinExistence type="predicted"/>
<dbReference type="KEGG" id="bbae:FRD01_06280"/>
<reference evidence="2 3" key="1">
    <citation type="submission" date="2019-08" db="EMBL/GenBank/DDBJ databases">
        <authorList>
            <person name="Liang Q."/>
        </authorList>
    </citation>
    <scope>NUCLEOTIDE SEQUENCE [LARGE SCALE GENOMIC DNA]</scope>
    <source>
        <strain evidence="2 3">V1718</strain>
    </source>
</reference>
<feature type="region of interest" description="Disordered" evidence="1">
    <location>
        <begin position="140"/>
        <end position="159"/>
    </location>
</feature>
<sequence>MTNATLPPVYEGRLGMTTRSSVHITSDAGHTFQATIFTSINADESPELLQDLKDGTINRVRDEETTKEYQLAVPVVVHSPSKRTFTLVLPDCLRHAEFEQRQRILTQIEADDASAPMYVRGFAVLFDPSKLDQVQTIAEPPEAPAPAAESDSSDLAQEREHLATERAQLDALRERFDREREQMDAIETRIAREREELQREKEALAKEKSELNVQALLQEEQRLKEESGGPTSNAEEATQIVTDDQFIEVMEGPDDDVFKAEEELASEVSEIAEDPIEDFEPDATLISPLTTGLPNKFNDFKVLSERVVELRDRHVVAAAKMEREDIEALFRENTQVYVQLHDIDDYPVFGLTLAALDDKGNCIKSAGWALDVKGIQHGKVLAKLEEEVSFRAGLYDLNGTLLRAVEIKAPLKSNVAWIRETASQLAQAAPGNFEKSARQFVAQDFDRVGTLKHNFSFGSFESIESATEAKLGVGIVGFWSTPDRLKYLISNRSFSFAEFQRIQARVVMAAMEFGICMGQELRDVAVALGLVDSEDALVELLTANFAEVCIGLRPNDLDMGTQWENWDALLGLGEELGIPPDPDVVELAEISLKRAQELAELEEDKAEQGAPTPPTTEQTLIVAKRSESTGVTYFLPEDSVMDSFDDMTSMTREDLELMLNDPNGRVEAAQVLIDKFGAPVIGGVLDATENMNEQEAVALAKFVETKAGGFEGDLVKCVEEGNSSAVWVAAHALAGMRSASAIPALLDALGDENRQGDVRRLAQTLAQYGERILPSLTRAIKRDGGKEAYTELLAALETVHPGTLSNLSKDRSKVLRDAARDAREKRN</sequence>
<name>A0A5B8XS42_9DELT</name>
<gene>
    <name evidence="2" type="ORF">FRD01_06280</name>
</gene>
<protein>
    <submittedName>
        <fullName evidence="2">Uncharacterized protein</fullName>
    </submittedName>
</protein>
<dbReference type="RefSeq" id="WP_146958538.1">
    <property type="nucleotide sequence ID" value="NZ_CP042467.1"/>
</dbReference>
<evidence type="ECO:0000313" key="2">
    <source>
        <dbReference type="EMBL" id="QED26853.1"/>
    </source>
</evidence>
<accession>A0A5B8XS42</accession>
<dbReference type="AlphaFoldDB" id="A0A5B8XS42"/>
<organism evidence="2 3">
    <name type="scientific">Microvenator marinus</name>
    <dbReference type="NCBI Taxonomy" id="2600177"/>
    <lineage>
        <taxon>Bacteria</taxon>
        <taxon>Deltaproteobacteria</taxon>
        <taxon>Bradymonadales</taxon>
        <taxon>Microvenatoraceae</taxon>
        <taxon>Microvenator</taxon>
    </lineage>
</organism>
<dbReference type="OrthoDB" id="5479277at2"/>
<dbReference type="Proteomes" id="UP000321595">
    <property type="component" value="Chromosome"/>
</dbReference>
<dbReference type="EMBL" id="CP042467">
    <property type="protein sequence ID" value="QED26853.1"/>
    <property type="molecule type" value="Genomic_DNA"/>
</dbReference>
<evidence type="ECO:0000256" key="1">
    <source>
        <dbReference type="SAM" id="MobiDB-lite"/>
    </source>
</evidence>
<evidence type="ECO:0000313" key="3">
    <source>
        <dbReference type="Proteomes" id="UP000321595"/>
    </source>
</evidence>
<dbReference type="InterPro" id="IPR011989">
    <property type="entry name" value="ARM-like"/>
</dbReference>
<dbReference type="Gene3D" id="1.25.10.10">
    <property type="entry name" value="Leucine-rich Repeat Variant"/>
    <property type="match status" value="1"/>
</dbReference>
<keyword evidence="3" id="KW-1185">Reference proteome</keyword>